<reference evidence="3 4" key="1">
    <citation type="submission" date="2016-06" db="EMBL/GenBank/DDBJ databases">
        <authorList>
            <person name="Kjaerup R.B."/>
            <person name="Dalgaard T.S."/>
            <person name="Juul-Madsen H.R."/>
        </authorList>
    </citation>
    <scope>NUCLEOTIDE SEQUENCE [LARGE SCALE GENOMIC DNA]</scope>
    <source>
        <strain evidence="3 4">DSM 43821</strain>
    </source>
</reference>
<dbReference type="InterPro" id="IPR002575">
    <property type="entry name" value="Aminoglycoside_PTrfase"/>
</dbReference>
<organism evidence="3 4">
    <name type="scientific">Micromonospora purpureochromogenes</name>
    <dbReference type="NCBI Taxonomy" id="47872"/>
    <lineage>
        <taxon>Bacteria</taxon>
        <taxon>Bacillati</taxon>
        <taxon>Actinomycetota</taxon>
        <taxon>Actinomycetes</taxon>
        <taxon>Micromonosporales</taxon>
        <taxon>Micromonosporaceae</taxon>
        <taxon>Micromonospora</taxon>
    </lineage>
</organism>
<keyword evidence="3" id="KW-0808">Transferase</keyword>
<dbReference type="Gene3D" id="3.30.200.20">
    <property type="entry name" value="Phosphorylase Kinase, domain 1"/>
    <property type="match status" value="1"/>
</dbReference>
<dbReference type="EMBL" id="LT607410">
    <property type="protein sequence ID" value="SCE65458.1"/>
    <property type="molecule type" value="Genomic_DNA"/>
</dbReference>
<dbReference type="InterPro" id="IPR011009">
    <property type="entry name" value="Kinase-like_dom_sf"/>
</dbReference>
<sequence length="336" mass="35937">MIAEQRLRGCLADAWGPADPTVQPHHGGMNSATWFVIVGDERWVAKAVAPGSRRSLVAGLTVARHVTTAGVPAGAPVPARQGQIVADVDGTPLALLRWVDGEELSGRTPEDQRLMGRTLGRVHQVLRGVSVAHADRFHWLDLQAAHLAVRPWIRPSVAAAVAAYEALDPSTLTWGLLHTDPAPEAFRPDQLTGTCGLIEWSVAVDGPLLYDLASAAMYVGGPRHAERLIEAYLTSRTVTRAEVENGLSTMLRFRWAVQADYFARRLAAGDLTGISGDEENEKGLEDARRWLSGSAGIGRQEAAGSGYPATARRAARRSGCPSTRPWSSGRGAGAPL</sequence>
<dbReference type="Proteomes" id="UP000198228">
    <property type="component" value="Chromosome I"/>
</dbReference>
<dbReference type="Pfam" id="PF01636">
    <property type="entry name" value="APH"/>
    <property type="match status" value="1"/>
</dbReference>
<keyword evidence="3" id="KW-0418">Kinase</keyword>
<evidence type="ECO:0000313" key="4">
    <source>
        <dbReference type="Proteomes" id="UP000198228"/>
    </source>
</evidence>
<dbReference type="SUPFAM" id="SSF56112">
    <property type="entry name" value="Protein kinase-like (PK-like)"/>
    <property type="match status" value="1"/>
</dbReference>
<evidence type="ECO:0000313" key="3">
    <source>
        <dbReference type="EMBL" id="SCE65458.1"/>
    </source>
</evidence>
<proteinExistence type="predicted"/>
<protein>
    <submittedName>
        <fullName evidence="3">Homoserine kinase type II</fullName>
    </submittedName>
</protein>
<dbReference type="AlphaFoldDB" id="A0A1C4U168"/>
<gene>
    <name evidence="3" type="ORF">GA0074696_0035</name>
</gene>
<name>A0A1C4U168_9ACTN</name>
<accession>A0A1C4U168</accession>
<feature type="region of interest" description="Disordered" evidence="1">
    <location>
        <begin position="296"/>
        <end position="336"/>
    </location>
</feature>
<dbReference type="Gene3D" id="3.90.1200.10">
    <property type="match status" value="1"/>
</dbReference>
<feature type="domain" description="Aminoglycoside phosphotransferase" evidence="2">
    <location>
        <begin position="21"/>
        <end position="234"/>
    </location>
</feature>
<dbReference type="GO" id="GO:0016301">
    <property type="term" value="F:kinase activity"/>
    <property type="evidence" value="ECO:0007669"/>
    <property type="project" value="UniProtKB-KW"/>
</dbReference>
<evidence type="ECO:0000256" key="1">
    <source>
        <dbReference type="SAM" id="MobiDB-lite"/>
    </source>
</evidence>
<evidence type="ECO:0000259" key="2">
    <source>
        <dbReference type="Pfam" id="PF01636"/>
    </source>
</evidence>